<evidence type="ECO:0000259" key="4">
    <source>
        <dbReference type="PROSITE" id="PS50053"/>
    </source>
</evidence>
<feature type="region of interest" description="Disordered" evidence="2">
    <location>
        <begin position="171"/>
        <end position="206"/>
    </location>
</feature>
<dbReference type="GO" id="GO:0031593">
    <property type="term" value="F:polyubiquitin modification-dependent protein binding"/>
    <property type="evidence" value="ECO:0007669"/>
    <property type="project" value="UniProtKB-UniRule"/>
</dbReference>
<dbReference type="Gene3D" id="1.10.8.10">
    <property type="entry name" value="DNA helicase RuvA subunit, C-terminal domain"/>
    <property type="match status" value="2"/>
</dbReference>
<gene>
    <name evidence="5" type="primary">RAD23-1</name>
    <name evidence="5" type="ORF">g.11658</name>
</gene>
<dbReference type="GO" id="GO:0003684">
    <property type="term" value="F:damaged DNA binding"/>
    <property type="evidence" value="ECO:0007669"/>
    <property type="project" value="UniProtKB-UniRule"/>
</dbReference>
<dbReference type="GO" id="GO:0005829">
    <property type="term" value="C:cytosol"/>
    <property type="evidence" value="ECO:0007669"/>
    <property type="project" value="TreeGrafter"/>
</dbReference>
<feature type="compositionally biased region" description="Low complexity" evidence="2">
    <location>
        <begin position="312"/>
        <end position="322"/>
    </location>
</feature>
<dbReference type="PANTHER" id="PTHR10621:SF0">
    <property type="entry name" value="UV EXCISION REPAIR PROTEIN RAD23"/>
    <property type="match status" value="1"/>
</dbReference>
<dbReference type="Gene3D" id="3.10.20.90">
    <property type="entry name" value="Phosphatidylinositol 3-kinase Catalytic Subunit, Chain A, domain 1"/>
    <property type="match status" value="1"/>
</dbReference>
<dbReference type="PRINTS" id="PR01839">
    <property type="entry name" value="RAD23PROTEIN"/>
</dbReference>
<dbReference type="AlphaFoldDB" id="A0A0A1WX68"/>
<dbReference type="GO" id="GO:0043161">
    <property type="term" value="P:proteasome-mediated ubiquitin-dependent protein catabolic process"/>
    <property type="evidence" value="ECO:0007669"/>
    <property type="project" value="UniProtKB-UniRule"/>
</dbReference>
<comment type="similarity">
    <text evidence="1">Belongs to the RAD23 family.</text>
</comment>
<dbReference type="InterPro" id="IPR036353">
    <property type="entry name" value="XPC-bd_sf"/>
</dbReference>
<evidence type="ECO:0000256" key="2">
    <source>
        <dbReference type="SAM" id="MobiDB-lite"/>
    </source>
</evidence>
<accession>A0A0A1WX68</accession>
<sequence length="465" mass="53936">MKLTIKNLDQKSFVINTYGLKTVSDLKRKLYNVAVTNLLPERQQLLYAGRVLKDSKLLSSYSIDERKFLLVMARKPWRTSNPEEPIQQTSNNNNNNKVKWMTEKTGQKHVNIGQGDELNPKGTAKYLNEQRKVRIKTPKRKRNGTILTAHSSVHIREPKGVVKPKPKLQNKFKTTTSSSTSISHEDCRVNHKKRRDSMSSIESTDSQYTRRCCKRVKATTNSKPLKPAKSLLSTSRLRATKKASKMHVAKRKSKSKKSAQNQVCDEHVLRRIVAMGYNEIDVRRALIASFNNPNEAVDYLIQQVQERVGYQTEAKQQQQQRQQHAHHHKTKTAEQTTSNQANALAFLRQDPDFKNLRRLLRKRPNVLQDVIMRIDETQPELLLMLKEHESEFLQLLHESSVESEDEQCKHCNYNAMHISPEEEKHISRLVRMGFKRQMVILAFIACDRNVERAVDYLCRIDDLHI</sequence>
<dbReference type="SMART" id="SM00213">
    <property type="entry name" value="UBQ"/>
    <property type="match status" value="1"/>
</dbReference>
<keyword evidence="1" id="KW-0963">Cytoplasm</keyword>
<feature type="compositionally biased region" description="Basic residues" evidence="2">
    <location>
        <begin position="238"/>
        <end position="257"/>
    </location>
</feature>
<dbReference type="InterPro" id="IPR029071">
    <property type="entry name" value="Ubiquitin-like_domsf"/>
</dbReference>
<feature type="domain" description="UBA" evidence="3">
    <location>
        <begin position="263"/>
        <end position="303"/>
    </location>
</feature>
<dbReference type="InterPro" id="IPR000626">
    <property type="entry name" value="Ubiquitin-like_dom"/>
</dbReference>
<comment type="function">
    <text evidence="1">Multiubiquitin chain receptor involved in modulation of proteasomal degradation. Involved in nucleotide excision repair.</text>
</comment>
<dbReference type="PROSITE" id="PS50030">
    <property type="entry name" value="UBA"/>
    <property type="match status" value="2"/>
</dbReference>
<feature type="domain" description="Ubiquitin-like" evidence="4">
    <location>
        <begin position="1"/>
        <end position="76"/>
    </location>
</feature>
<dbReference type="CDD" id="cd14281">
    <property type="entry name" value="UBA2_Rad23_like"/>
    <property type="match status" value="1"/>
</dbReference>
<dbReference type="InterPro" id="IPR015360">
    <property type="entry name" value="XPC-bd"/>
</dbReference>
<dbReference type="SUPFAM" id="SSF46934">
    <property type="entry name" value="UBA-like"/>
    <property type="match status" value="2"/>
</dbReference>
<feature type="region of interest" description="Disordered" evidence="2">
    <location>
        <begin position="312"/>
        <end position="338"/>
    </location>
</feature>
<dbReference type="SMART" id="SM00165">
    <property type="entry name" value="UBA"/>
    <property type="match status" value="2"/>
</dbReference>
<dbReference type="CDD" id="cd01805">
    <property type="entry name" value="Ubl_Rad23"/>
    <property type="match status" value="1"/>
</dbReference>
<dbReference type="InterPro" id="IPR015940">
    <property type="entry name" value="UBA"/>
</dbReference>
<feature type="domain" description="UBA" evidence="3">
    <location>
        <begin position="420"/>
        <end position="457"/>
    </location>
</feature>
<dbReference type="InterPro" id="IPR004806">
    <property type="entry name" value="Rad23"/>
</dbReference>
<protein>
    <recommendedName>
        <fullName evidence="1">UV excision repair protein RAD23</fullName>
    </recommendedName>
</protein>
<dbReference type="SUPFAM" id="SSF101238">
    <property type="entry name" value="XPC-binding domain"/>
    <property type="match status" value="1"/>
</dbReference>
<dbReference type="Pfam" id="PF00627">
    <property type="entry name" value="UBA"/>
    <property type="match status" value="2"/>
</dbReference>
<dbReference type="GO" id="GO:0005654">
    <property type="term" value="C:nucleoplasm"/>
    <property type="evidence" value="ECO:0007669"/>
    <property type="project" value="TreeGrafter"/>
</dbReference>
<organism evidence="5">
    <name type="scientific">Zeugodacus cucurbitae</name>
    <name type="common">Melon fruit fly</name>
    <name type="synonym">Bactrocera cucurbitae</name>
    <dbReference type="NCBI Taxonomy" id="28588"/>
    <lineage>
        <taxon>Eukaryota</taxon>
        <taxon>Metazoa</taxon>
        <taxon>Ecdysozoa</taxon>
        <taxon>Arthropoda</taxon>
        <taxon>Hexapoda</taxon>
        <taxon>Insecta</taxon>
        <taxon>Pterygota</taxon>
        <taxon>Neoptera</taxon>
        <taxon>Endopterygota</taxon>
        <taxon>Diptera</taxon>
        <taxon>Brachycera</taxon>
        <taxon>Muscomorpha</taxon>
        <taxon>Tephritoidea</taxon>
        <taxon>Tephritidae</taxon>
        <taxon>Zeugodacus</taxon>
        <taxon>Zeugodacus</taxon>
    </lineage>
</organism>
<proteinExistence type="inferred from homology"/>
<evidence type="ECO:0000313" key="5">
    <source>
        <dbReference type="EMBL" id="JAD03221.1"/>
    </source>
</evidence>
<dbReference type="GO" id="GO:0043130">
    <property type="term" value="F:ubiquitin binding"/>
    <property type="evidence" value="ECO:0007669"/>
    <property type="project" value="UniProtKB-UniRule"/>
</dbReference>
<comment type="subcellular location">
    <subcellularLocation>
        <location evidence="1">Nucleus</location>
    </subcellularLocation>
    <subcellularLocation>
        <location evidence="1">Cytoplasm</location>
    </subcellularLocation>
</comment>
<keyword evidence="1" id="KW-0234">DNA repair</keyword>
<dbReference type="Gene3D" id="1.10.10.540">
    <property type="entry name" value="XPC-binding domain"/>
    <property type="match status" value="1"/>
</dbReference>
<dbReference type="Pfam" id="PF09280">
    <property type="entry name" value="XPC-binding"/>
    <property type="match status" value="1"/>
</dbReference>
<dbReference type="GO" id="GO:0006289">
    <property type="term" value="P:nucleotide-excision repair"/>
    <property type="evidence" value="ECO:0007669"/>
    <property type="project" value="UniProtKB-UniRule"/>
</dbReference>
<evidence type="ECO:0000259" key="3">
    <source>
        <dbReference type="PROSITE" id="PS50030"/>
    </source>
</evidence>
<dbReference type="EMBL" id="GBXI01011071">
    <property type="protein sequence ID" value="JAD03221.1"/>
    <property type="molecule type" value="Transcribed_RNA"/>
</dbReference>
<dbReference type="Pfam" id="PF00240">
    <property type="entry name" value="ubiquitin"/>
    <property type="match status" value="1"/>
</dbReference>
<dbReference type="SUPFAM" id="SSF54236">
    <property type="entry name" value="Ubiquitin-like"/>
    <property type="match status" value="1"/>
</dbReference>
<dbReference type="PROSITE" id="PS50053">
    <property type="entry name" value="UBIQUITIN_2"/>
    <property type="match status" value="1"/>
</dbReference>
<name>A0A0A1WX68_ZEUCU</name>
<reference evidence="5" key="2">
    <citation type="journal article" date="2015" name="Gigascience">
        <title>Reconstructing a comprehensive transcriptome assembly of a white-pupal translocated strain of the pest fruit fly Bactrocera cucurbitae.</title>
        <authorList>
            <person name="Sim S.B."/>
            <person name="Calla B."/>
            <person name="Hall B."/>
            <person name="DeRego T."/>
            <person name="Geib S.M."/>
        </authorList>
    </citation>
    <scope>NUCLEOTIDE SEQUENCE</scope>
</reference>
<dbReference type="GO" id="GO:0070628">
    <property type="term" value="F:proteasome binding"/>
    <property type="evidence" value="ECO:0007669"/>
    <property type="project" value="TreeGrafter"/>
</dbReference>
<reference evidence="5" key="1">
    <citation type="submission" date="2014-11" db="EMBL/GenBank/DDBJ databases">
        <authorList>
            <person name="Geib S."/>
        </authorList>
    </citation>
    <scope>NUCLEOTIDE SEQUENCE</scope>
</reference>
<keyword evidence="1" id="KW-0539">Nucleus</keyword>
<dbReference type="InterPro" id="IPR009060">
    <property type="entry name" value="UBA-like_sf"/>
</dbReference>
<keyword evidence="1" id="KW-0227">DNA damage</keyword>
<dbReference type="PANTHER" id="PTHR10621">
    <property type="entry name" value="UV EXCISION REPAIR PROTEIN RAD23"/>
    <property type="match status" value="1"/>
</dbReference>
<feature type="region of interest" description="Disordered" evidence="2">
    <location>
        <begin position="219"/>
        <end position="262"/>
    </location>
</feature>
<dbReference type="FunFam" id="1.10.8.10:FF:000003">
    <property type="entry name" value="UV excision repair protein RAD23 homolog"/>
    <property type="match status" value="2"/>
</dbReference>
<evidence type="ECO:0000256" key="1">
    <source>
        <dbReference type="RuleBase" id="RU367049"/>
    </source>
</evidence>